<reference evidence="2" key="1">
    <citation type="submission" date="2021-02" db="EMBL/GenBank/DDBJ databases">
        <title>Phycicoccus sp. MQZ13P-5T, whole genome shotgun sequence.</title>
        <authorList>
            <person name="Tuo L."/>
        </authorList>
    </citation>
    <scope>NUCLEOTIDE SEQUENCE</scope>
    <source>
        <strain evidence="2">MQZ13P-5</strain>
    </source>
</reference>
<dbReference type="RefSeq" id="WP_204132156.1">
    <property type="nucleotide sequence ID" value="NZ_JAFDVD010000016.1"/>
</dbReference>
<evidence type="ECO:0000313" key="3">
    <source>
        <dbReference type="Proteomes" id="UP001430172"/>
    </source>
</evidence>
<proteinExistence type="predicted"/>
<comment type="caution">
    <text evidence="2">The sequence shown here is derived from an EMBL/GenBank/DDBJ whole genome shotgun (WGS) entry which is preliminary data.</text>
</comment>
<dbReference type="Gene3D" id="2.40.30.10">
    <property type="entry name" value="Translation factors"/>
    <property type="match status" value="1"/>
</dbReference>
<dbReference type="Pfam" id="PF08021">
    <property type="entry name" value="FAD_binding_9"/>
    <property type="match status" value="1"/>
</dbReference>
<feature type="domain" description="FAD-binding FR-type" evidence="1">
    <location>
        <begin position="26"/>
        <end position="157"/>
    </location>
</feature>
<dbReference type="InterPro" id="IPR013113">
    <property type="entry name" value="SIP_FAD-bd"/>
</dbReference>
<dbReference type="InterPro" id="IPR039261">
    <property type="entry name" value="FNR_nucleotide-bd"/>
</dbReference>
<dbReference type="PANTHER" id="PTHR30157:SF0">
    <property type="entry name" value="NADPH-DEPENDENT FERRIC-CHELATE REDUCTASE"/>
    <property type="match status" value="1"/>
</dbReference>
<dbReference type="InterPro" id="IPR039374">
    <property type="entry name" value="SIP_fam"/>
</dbReference>
<dbReference type="CDD" id="cd06193">
    <property type="entry name" value="siderophore_interacting"/>
    <property type="match status" value="1"/>
</dbReference>
<evidence type="ECO:0000259" key="1">
    <source>
        <dbReference type="PROSITE" id="PS51384"/>
    </source>
</evidence>
<dbReference type="Pfam" id="PF04954">
    <property type="entry name" value="SIP"/>
    <property type="match status" value="1"/>
</dbReference>
<dbReference type="InterPro" id="IPR017938">
    <property type="entry name" value="Riboflavin_synthase-like_b-brl"/>
</dbReference>
<dbReference type="PANTHER" id="PTHR30157">
    <property type="entry name" value="FERRIC REDUCTASE, NADPH-DEPENDENT"/>
    <property type="match status" value="1"/>
</dbReference>
<gene>
    <name evidence="2" type="ORF">JQN70_14965</name>
</gene>
<dbReference type="SUPFAM" id="SSF63380">
    <property type="entry name" value="Riboflavin synthase domain-like"/>
    <property type="match status" value="1"/>
</dbReference>
<dbReference type="PROSITE" id="PS51384">
    <property type="entry name" value="FAD_FR"/>
    <property type="match status" value="1"/>
</dbReference>
<organism evidence="2 3">
    <name type="scientific">Phycicoccus sonneratiae</name>
    <dbReference type="NCBI Taxonomy" id="2807628"/>
    <lineage>
        <taxon>Bacteria</taxon>
        <taxon>Bacillati</taxon>
        <taxon>Actinomycetota</taxon>
        <taxon>Actinomycetes</taxon>
        <taxon>Micrococcales</taxon>
        <taxon>Intrasporangiaceae</taxon>
        <taxon>Phycicoccus</taxon>
    </lineage>
</organism>
<protein>
    <submittedName>
        <fullName evidence="2">Siderophore-interacting protein</fullName>
    </submittedName>
</protein>
<keyword evidence="3" id="KW-1185">Reference proteome</keyword>
<name>A0ABS2CRD6_9MICO</name>
<dbReference type="InterPro" id="IPR017927">
    <property type="entry name" value="FAD-bd_FR_type"/>
</dbReference>
<dbReference type="Gene3D" id="3.40.50.80">
    <property type="entry name" value="Nucleotide-binding domain of ferredoxin-NADP reductase (FNR) module"/>
    <property type="match status" value="1"/>
</dbReference>
<sequence length="280" mass="29565">MTSPAALRATLRPDRATGTALVRAETPQFEATVVDVTDLGGGMRRIACEAPGLRSFVPIGPDEYVGLLMPPAGRPLVMPDPGPANVRAEVAALPEEDRPALRWYTIREHDPARGRLDIDVVTHGDSGPGSAWATRARRGDPVGIRTSGALYRGFEAHGRQVLVADETAVPSVAAILDAWGGPADAADHGVEVHVEVADPAVLDSYDLGDARVHVRTGRPGSAVVPALDRALDAGRGPIAYGWACGEADLATGARRTLVRHGADKASVFFCAYWKLGRPRP</sequence>
<dbReference type="InterPro" id="IPR007037">
    <property type="entry name" value="SIP_rossman_dom"/>
</dbReference>
<accession>A0ABS2CRD6</accession>
<evidence type="ECO:0000313" key="2">
    <source>
        <dbReference type="EMBL" id="MBM6401696.1"/>
    </source>
</evidence>
<dbReference type="Proteomes" id="UP001430172">
    <property type="component" value="Unassembled WGS sequence"/>
</dbReference>
<dbReference type="EMBL" id="JAFDVD010000016">
    <property type="protein sequence ID" value="MBM6401696.1"/>
    <property type="molecule type" value="Genomic_DNA"/>
</dbReference>